<keyword evidence="11" id="KW-1185">Reference proteome</keyword>
<dbReference type="InterPro" id="IPR009438">
    <property type="entry name" value="Phytosulfokine"/>
</dbReference>
<comment type="PTM">
    <text evidence="9">Sulfation is important for activity and for the binding to a putative membrane receptor.</text>
</comment>
<organism evidence="10 11">
    <name type="scientific">Salvia divinorum</name>
    <name type="common">Maria pastora</name>
    <name type="synonym">Diviner's sage</name>
    <dbReference type="NCBI Taxonomy" id="28513"/>
    <lineage>
        <taxon>Eukaryota</taxon>
        <taxon>Viridiplantae</taxon>
        <taxon>Streptophyta</taxon>
        <taxon>Embryophyta</taxon>
        <taxon>Tracheophyta</taxon>
        <taxon>Spermatophyta</taxon>
        <taxon>Magnoliopsida</taxon>
        <taxon>eudicotyledons</taxon>
        <taxon>Gunneridae</taxon>
        <taxon>Pentapetalae</taxon>
        <taxon>asterids</taxon>
        <taxon>lamiids</taxon>
        <taxon>Lamiales</taxon>
        <taxon>Lamiaceae</taxon>
        <taxon>Nepetoideae</taxon>
        <taxon>Mentheae</taxon>
        <taxon>Salviinae</taxon>
        <taxon>Salvia</taxon>
        <taxon>Salvia subgen. Calosphace</taxon>
    </lineage>
</organism>
<dbReference type="GO" id="GO:0030154">
    <property type="term" value="P:cell differentiation"/>
    <property type="evidence" value="ECO:0007669"/>
    <property type="project" value="UniProtKB-UniRule"/>
</dbReference>
<dbReference type="AlphaFoldDB" id="A0ABD1HRI0"/>
<dbReference type="GO" id="GO:0008083">
    <property type="term" value="F:growth factor activity"/>
    <property type="evidence" value="ECO:0007669"/>
    <property type="project" value="UniProtKB-UniRule"/>
</dbReference>
<reference evidence="10 11" key="1">
    <citation type="submission" date="2024-06" db="EMBL/GenBank/DDBJ databases">
        <title>A chromosome level genome sequence of Diviner's sage (Salvia divinorum).</title>
        <authorList>
            <person name="Ford S.A."/>
            <person name="Ro D.-K."/>
            <person name="Ness R.W."/>
            <person name="Phillips M.A."/>
        </authorList>
    </citation>
    <scope>NUCLEOTIDE SEQUENCE [LARGE SCALE GENOMIC DNA]</scope>
    <source>
        <strain evidence="10">SAF-2024a</strain>
        <tissue evidence="10">Leaf</tissue>
    </source>
</reference>
<feature type="chain" id="PRO_5044531824" description="Phytosulfokine" evidence="9">
    <location>
        <begin position="26"/>
        <end position="87"/>
    </location>
</feature>
<evidence type="ECO:0000256" key="4">
    <source>
        <dbReference type="ARBA" id="ARBA00022525"/>
    </source>
</evidence>
<keyword evidence="6 9" id="KW-0732">Signal</keyword>
<evidence type="ECO:0000256" key="2">
    <source>
        <dbReference type="ARBA" id="ARBA00010781"/>
    </source>
</evidence>
<dbReference type="GO" id="GO:0005576">
    <property type="term" value="C:extracellular region"/>
    <property type="evidence" value="ECO:0007669"/>
    <property type="project" value="UniProtKB-SubCell"/>
</dbReference>
<comment type="function">
    <text evidence="9">Promotes plant cell differentiation, organogenesis and somatic embryogenesis as well as cell proliferation.</text>
</comment>
<sequence>MKKKIHSVSLLLILVFLITISHTSSRKLSSKQAEIKTNKSVTGNGETDSFHNLMGIEECGNEDEECLNRRILADAHLDYIYTQNQKT</sequence>
<dbReference type="PANTHER" id="PTHR33285">
    <property type="entry name" value="PHYTOSULFOKINES 3"/>
    <property type="match status" value="1"/>
</dbReference>
<keyword evidence="8 9" id="KW-0339">Growth factor</keyword>
<comment type="subcellular location">
    <subcellularLocation>
        <location evidence="1 9">Secreted</location>
    </subcellularLocation>
</comment>
<keyword evidence="5 9" id="KW-0765">Sulfation</keyword>
<evidence type="ECO:0000256" key="1">
    <source>
        <dbReference type="ARBA" id="ARBA00004613"/>
    </source>
</evidence>
<evidence type="ECO:0000256" key="6">
    <source>
        <dbReference type="ARBA" id="ARBA00022729"/>
    </source>
</evidence>
<feature type="signal peptide" evidence="9">
    <location>
        <begin position="1"/>
        <end position="25"/>
    </location>
</feature>
<evidence type="ECO:0000313" key="10">
    <source>
        <dbReference type="EMBL" id="KAL1557651.1"/>
    </source>
</evidence>
<keyword evidence="4 9" id="KW-0964">Secreted</keyword>
<dbReference type="Pfam" id="PF06404">
    <property type="entry name" value="PSK"/>
    <property type="match status" value="1"/>
</dbReference>
<evidence type="ECO:0000256" key="5">
    <source>
        <dbReference type="ARBA" id="ARBA00022641"/>
    </source>
</evidence>
<evidence type="ECO:0000256" key="3">
    <source>
        <dbReference type="ARBA" id="ARBA00022473"/>
    </source>
</evidence>
<comment type="caution">
    <text evidence="10">The sequence shown here is derived from an EMBL/GenBank/DDBJ whole genome shotgun (WGS) entry which is preliminary data.</text>
</comment>
<dbReference type="EMBL" id="JBEAFC010000004">
    <property type="protein sequence ID" value="KAL1557651.1"/>
    <property type="molecule type" value="Genomic_DNA"/>
</dbReference>
<dbReference type="PANTHER" id="PTHR33285:SF22">
    <property type="entry name" value="PHYTOSULFOKINES 6-RELATED"/>
    <property type="match status" value="1"/>
</dbReference>
<dbReference type="GO" id="GO:0008283">
    <property type="term" value="P:cell population proliferation"/>
    <property type="evidence" value="ECO:0007669"/>
    <property type="project" value="UniProtKB-UniRule"/>
</dbReference>
<protein>
    <recommendedName>
        <fullName evidence="9">Phytosulfokine</fullName>
    </recommendedName>
    <component>
        <recommendedName>
            <fullName evidence="9">Phytosulfokine-alpha</fullName>
            <shortName evidence="9">PSK-alpha</shortName>
            <shortName evidence="9">Phytosulfokine-a</shortName>
        </recommendedName>
    </component>
    <component>
        <recommendedName>
            <fullName evidence="9">Phytosulfokine-beta</fullName>
            <shortName evidence="9">PSK-beta</shortName>
            <shortName evidence="9">Phytosulfokine-b</shortName>
        </recommendedName>
    </component>
</protein>
<evidence type="ECO:0000256" key="7">
    <source>
        <dbReference type="ARBA" id="ARBA00022782"/>
    </source>
</evidence>
<proteinExistence type="inferred from homology"/>
<evidence type="ECO:0000313" key="11">
    <source>
        <dbReference type="Proteomes" id="UP001567538"/>
    </source>
</evidence>
<keyword evidence="7 9" id="KW-0221">Differentiation</keyword>
<name>A0ABD1HRI0_SALDI</name>
<dbReference type="Proteomes" id="UP001567538">
    <property type="component" value="Unassembled WGS sequence"/>
</dbReference>
<accession>A0ABD1HRI0</accession>
<comment type="PTM">
    <text evidence="9">PSK-alpha is produced by endopeptidase digestion. PSK-beta is produced from PSK-alpha by exopeptidase digestion.</text>
</comment>
<gene>
    <name evidence="10" type="ORF">AAHA92_08204</name>
</gene>
<keyword evidence="3 9" id="KW-0217">Developmental protein</keyword>
<comment type="similarity">
    <text evidence="2 9">Belongs to the phytosulfokine family.</text>
</comment>
<evidence type="ECO:0000256" key="9">
    <source>
        <dbReference type="RuleBase" id="RU368031"/>
    </source>
</evidence>
<evidence type="ECO:0000256" key="8">
    <source>
        <dbReference type="ARBA" id="ARBA00023030"/>
    </source>
</evidence>